<evidence type="ECO:0000256" key="13">
    <source>
        <dbReference type="HAMAP-Rule" id="MF_01902"/>
    </source>
</evidence>
<evidence type="ECO:0000256" key="11">
    <source>
        <dbReference type="ARBA" id="ARBA00023204"/>
    </source>
</evidence>
<feature type="domain" description="Polymerase/histidinol phosphatase N-terminal" evidence="15">
    <location>
        <begin position="24"/>
        <end position="95"/>
    </location>
</feature>
<evidence type="ECO:0000256" key="9">
    <source>
        <dbReference type="ARBA" id="ARBA00022763"/>
    </source>
</evidence>
<accession>A0ABW4JYC3</accession>
<organism evidence="16 17">
    <name type="scientific">Roseibium aestuarii</name>
    <dbReference type="NCBI Taxonomy" id="2600299"/>
    <lineage>
        <taxon>Bacteria</taxon>
        <taxon>Pseudomonadati</taxon>
        <taxon>Pseudomonadota</taxon>
        <taxon>Alphaproteobacteria</taxon>
        <taxon>Hyphomicrobiales</taxon>
        <taxon>Stappiaceae</taxon>
        <taxon>Roseibium</taxon>
    </lineage>
</organism>
<dbReference type="GO" id="GO:0003887">
    <property type="term" value="F:DNA-directed DNA polymerase activity"/>
    <property type="evidence" value="ECO:0007669"/>
    <property type="project" value="UniProtKB-EC"/>
</dbReference>
<keyword evidence="8 13" id="KW-0235">DNA replication</keyword>
<dbReference type="Pfam" id="PF14579">
    <property type="entry name" value="HHH_6"/>
    <property type="match status" value="1"/>
</dbReference>
<feature type="region of interest" description="Disordered" evidence="14">
    <location>
        <begin position="1093"/>
        <end position="1126"/>
    </location>
</feature>
<dbReference type="Pfam" id="PF07733">
    <property type="entry name" value="DNA_pol3_alpha"/>
    <property type="match status" value="1"/>
</dbReference>
<evidence type="ECO:0000256" key="14">
    <source>
        <dbReference type="SAM" id="MobiDB-lite"/>
    </source>
</evidence>
<evidence type="ECO:0000256" key="8">
    <source>
        <dbReference type="ARBA" id="ARBA00022705"/>
    </source>
</evidence>
<dbReference type="SMART" id="SM00481">
    <property type="entry name" value="POLIIIAc"/>
    <property type="match status" value="1"/>
</dbReference>
<dbReference type="SUPFAM" id="SSF89550">
    <property type="entry name" value="PHP domain-like"/>
    <property type="match status" value="1"/>
</dbReference>
<keyword evidence="7 13" id="KW-0548">Nucleotidyltransferase</keyword>
<dbReference type="PANTHER" id="PTHR32294:SF4">
    <property type="entry name" value="ERROR-PRONE DNA POLYMERASE"/>
    <property type="match status" value="1"/>
</dbReference>
<dbReference type="InterPro" id="IPR029460">
    <property type="entry name" value="DNAPol_HHH"/>
</dbReference>
<dbReference type="InterPro" id="IPR023073">
    <property type="entry name" value="DnaE2"/>
</dbReference>
<evidence type="ECO:0000256" key="6">
    <source>
        <dbReference type="ARBA" id="ARBA00022679"/>
    </source>
</evidence>
<dbReference type="Pfam" id="PF17657">
    <property type="entry name" value="DNA_pol3_finger"/>
    <property type="match status" value="1"/>
</dbReference>
<evidence type="ECO:0000256" key="5">
    <source>
        <dbReference type="ARBA" id="ARBA00022490"/>
    </source>
</evidence>
<keyword evidence="17" id="KW-1185">Reference proteome</keyword>
<comment type="catalytic activity">
    <reaction evidence="12 13">
        <text>DNA(n) + a 2'-deoxyribonucleoside 5'-triphosphate = DNA(n+1) + diphosphate</text>
        <dbReference type="Rhea" id="RHEA:22508"/>
        <dbReference type="Rhea" id="RHEA-COMP:17339"/>
        <dbReference type="Rhea" id="RHEA-COMP:17340"/>
        <dbReference type="ChEBI" id="CHEBI:33019"/>
        <dbReference type="ChEBI" id="CHEBI:61560"/>
        <dbReference type="ChEBI" id="CHEBI:173112"/>
        <dbReference type="EC" id="2.7.7.7"/>
    </reaction>
</comment>
<dbReference type="InterPro" id="IPR040982">
    <property type="entry name" value="DNA_pol3_finger"/>
</dbReference>
<dbReference type="Pfam" id="PF01336">
    <property type="entry name" value="tRNA_anti-codon"/>
    <property type="match status" value="1"/>
</dbReference>
<dbReference type="InterPro" id="IPR004805">
    <property type="entry name" value="DnaE2/DnaE/PolC"/>
</dbReference>
<evidence type="ECO:0000256" key="1">
    <source>
        <dbReference type="ARBA" id="ARBA00004496"/>
    </source>
</evidence>
<gene>
    <name evidence="13" type="primary">dnaE2</name>
    <name evidence="16" type="ORF">ACFSC7_15015</name>
</gene>
<evidence type="ECO:0000256" key="12">
    <source>
        <dbReference type="ARBA" id="ARBA00049244"/>
    </source>
</evidence>
<dbReference type="EC" id="2.7.7.7" evidence="3 13"/>
<dbReference type="Gene3D" id="3.20.20.140">
    <property type="entry name" value="Metal-dependent hydrolases"/>
    <property type="match status" value="1"/>
</dbReference>
<evidence type="ECO:0000256" key="2">
    <source>
        <dbReference type="ARBA" id="ARBA00007391"/>
    </source>
</evidence>
<name>A0ABW4JYC3_9HYPH</name>
<dbReference type="Pfam" id="PF02811">
    <property type="entry name" value="PHP"/>
    <property type="match status" value="1"/>
</dbReference>
<evidence type="ECO:0000313" key="16">
    <source>
        <dbReference type="EMBL" id="MFD1696827.1"/>
    </source>
</evidence>
<dbReference type="InterPro" id="IPR004013">
    <property type="entry name" value="PHP_dom"/>
</dbReference>
<dbReference type="InterPro" id="IPR004365">
    <property type="entry name" value="NA-bd_OB_tRNA"/>
</dbReference>
<dbReference type="CDD" id="cd04485">
    <property type="entry name" value="DnaE_OBF"/>
    <property type="match status" value="1"/>
</dbReference>
<dbReference type="NCBIfam" id="TIGR00594">
    <property type="entry name" value="polc"/>
    <property type="match status" value="1"/>
</dbReference>
<comment type="function">
    <text evidence="13">DNA polymerase involved in damage-induced mutagenesis and translesion synthesis (TLS). It is not the major replicative DNA polymerase.</text>
</comment>
<dbReference type="CDD" id="cd07434">
    <property type="entry name" value="PHP_PolIIIA_DnaE2"/>
    <property type="match status" value="1"/>
</dbReference>
<evidence type="ECO:0000256" key="7">
    <source>
        <dbReference type="ARBA" id="ARBA00022695"/>
    </source>
</evidence>
<dbReference type="HAMAP" id="MF_01902">
    <property type="entry name" value="DNApol_error_prone"/>
    <property type="match status" value="1"/>
</dbReference>
<sequence>MSPIALPLPAVSAPAPVPPSPRYAELCVTSNFTFLTGASHPEELMLRAAELGLEAIAITDRNSLAGVVRAYSALKTLREEAEKALRIRSTAQIDPSSRQDAGLAVDLPIGLCGPSPLKLPKLIVGTRLVLRDCAVEWIALPTDREAYHRLSRLLSLGKGRTAKGDCHLELADLETGCQGMILIALPPRDLQTASAPIHRLQRRWPGLVFLGASPRYDGSDQSWFDACAALALRIGTPMVAVGDVLMHHGSRRQLADVLTCLREGLTIDRIGTRALPNAERRLKGPQDMARLYRNHPAALRRSLEIAVRCGFDLSELSYEYPDEGTGSETSQERLVRLAREGLERRYPHGTSQRVHDLMTKELGLVGELGYAPYFLTVHDIVQEARSRGILCQGRGSAANSILCYLLGITDVSPDMIGMVFERFISRHRGEPPDIDVDFEHERREEVIQWIYERYGRHRAGLCATVIHFRTRAAIREVGKVMGLSQDVTANLSGQIWGQSNEGADPKQARQIGLDTKDRRLALTMRLIREIIGFPRHLSQHVGGFIITRGRLDELCPIENAAMEGRTVIEWDKDDIDTLGILKVDILSLGMLTCLRKSFELLERHERQSLSLDTVPQEDKATYDMLCRADAVGVFQVESRAQMNFLPRMRPRTFYDLVIEVAIVRPGPIQGGMVKPYIRRRQGLERPEPFGPALEEVTRRTLGVPLFQEQAMRIAVVGAGYSAEEADRLRRSLAAFRRMGTIGEHRDRFIAGMRANGYSQDVAEACFSQIEGFADYGFPESHAAAFAMLTYVSSWLKCHHPAIFACALLNSQPMGFYAPAQIVRDAREHDVDVRPICVNASAWDNTLERRADGSWALRLGFRQIKGFRAEDADWIAAARGNGYPDPESVWLRAGIRPAVLERLAEADAFRAMGLSRRDALWQVRAIRSPAPLPLFSDPLDGEGIREPLANLPAMHLGEEVVEDYVSMRLTLRAHPMELLRPAIAGLLPHDQLATTPSRVVSVCGLVITRQRPGTASGVIFLTLEDETGVSNIVVWPKVYQRFRRAVMQGRLLRVSGRLEREGIVVHLIADRIEDLSHRLSDLGHPLDGAVGITLPQADEAPRPPRILPTARHPREQARHLFPSRDFH</sequence>
<dbReference type="PANTHER" id="PTHR32294">
    <property type="entry name" value="DNA POLYMERASE III SUBUNIT ALPHA"/>
    <property type="match status" value="1"/>
</dbReference>
<evidence type="ECO:0000256" key="4">
    <source>
        <dbReference type="ARBA" id="ARBA00017273"/>
    </source>
</evidence>
<keyword evidence="6 13" id="KW-0808">Transferase</keyword>
<reference evidence="17" key="1">
    <citation type="journal article" date="2019" name="Int. J. Syst. Evol. Microbiol.">
        <title>The Global Catalogue of Microorganisms (GCM) 10K type strain sequencing project: providing services to taxonomists for standard genome sequencing and annotation.</title>
        <authorList>
            <consortium name="The Broad Institute Genomics Platform"/>
            <consortium name="The Broad Institute Genome Sequencing Center for Infectious Disease"/>
            <person name="Wu L."/>
            <person name="Ma J."/>
        </authorList>
    </citation>
    <scope>NUCLEOTIDE SEQUENCE [LARGE SCALE GENOMIC DNA]</scope>
    <source>
        <strain evidence="17">JCM 3369</strain>
    </source>
</reference>
<protein>
    <recommendedName>
        <fullName evidence="4 13">Error-prone DNA polymerase</fullName>
        <ecNumber evidence="3 13">2.7.7.7</ecNumber>
    </recommendedName>
</protein>
<evidence type="ECO:0000313" key="17">
    <source>
        <dbReference type="Proteomes" id="UP001597327"/>
    </source>
</evidence>
<evidence type="ECO:0000256" key="3">
    <source>
        <dbReference type="ARBA" id="ARBA00012417"/>
    </source>
</evidence>
<proteinExistence type="inferred from homology"/>
<dbReference type="InterPro" id="IPR011708">
    <property type="entry name" value="DNA_pol3_alpha_NTPase_dom"/>
</dbReference>
<comment type="subcellular location">
    <subcellularLocation>
        <location evidence="1 13">Cytoplasm</location>
    </subcellularLocation>
</comment>
<keyword evidence="10 13" id="KW-0239">DNA-directed DNA polymerase</keyword>
<dbReference type="EMBL" id="JBHUFA010000011">
    <property type="protein sequence ID" value="MFD1696827.1"/>
    <property type="molecule type" value="Genomic_DNA"/>
</dbReference>
<dbReference type="InterPro" id="IPR016195">
    <property type="entry name" value="Pol/histidinol_Pase-like"/>
</dbReference>
<keyword evidence="9 13" id="KW-0227">DNA damage</keyword>
<evidence type="ECO:0000259" key="15">
    <source>
        <dbReference type="SMART" id="SM00481"/>
    </source>
</evidence>
<feature type="compositionally biased region" description="Basic and acidic residues" evidence="14">
    <location>
        <begin position="1111"/>
        <end position="1126"/>
    </location>
</feature>
<comment type="caution">
    <text evidence="16">The sequence shown here is derived from an EMBL/GenBank/DDBJ whole genome shotgun (WGS) entry which is preliminary data.</text>
</comment>
<dbReference type="InterPro" id="IPR003141">
    <property type="entry name" value="Pol/His_phosphatase_N"/>
</dbReference>
<dbReference type="Proteomes" id="UP001597327">
    <property type="component" value="Unassembled WGS sequence"/>
</dbReference>
<dbReference type="RefSeq" id="WP_280115360.1">
    <property type="nucleotide sequence ID" value="NZ_JBHUFA010000011.1"/>
</dbReference>
<comment type="similarity">
    <text evidence="2 13">Belongs to the DNA polymerase type-C family. DnaE2 subfamily.</text>
</comment>
<dbReference type="NCBIfam" id="NF004225">
    <property type="entry name" value="PRK05672.1"/>
    <property type="match status" value="1"/>
</dbReference>
<keyword evidence="5 13" id="KW-0963">Cytoplasm</keyword>
<keyword evidence="11 13" id="KW-0234">DNA repair</keyword>
<evidence type="ECO:0000256" key="10">
    <source>
        <dbReference type="ARBA" id="ARBA00022932"/>
    </source>
</evidence>